<organism evidence="8 9">
    <name type="scientific">Vibrio atlanticus</name>
    <dbReference type="NCBI Taxonomy" id="693153"/>
    <lineage>
        <taxon>Bacteria</taxon>
        <taxon>Pseudomonadati</taxon>
        <taxon>Pseudomonadota</taxon>
        <taxon>Gammaproteobacteria</taxon>
        <taxon>Vibrionales</taxon>
        <taxon>Vibrionaceae</taxon>
        <taxon>Vibrio</taxon>
    </lineage>
</organism>
<accession>A0A1C3ITN0</accession>
<dbReference type="PANTHER" id="PTHR43101">
    <property type="entry name" value="BETA-FRUCTOSIDASE"/>
    <property type="match status" value="1"/>
</dbReference>
<evidence type="ECO:0000256" key="3">
    <source>
        <dbReference type="ARBA" id="ARBA00023295"/>
    </source>
</evidence>
<dbReference type="InterPro" id="IPR013189">
    <property type="entry name" value="Glyco_hydro_32_C"/>
</dbReference>
<evidence type="ECO:0000256" key="2">
    <source>
        <dbReference type="ARBA" id="ARBA00022801"/>
    </source>
</evidence>
<gene>
    <name evidence="8" type="primary">scrB_2</name>
    <name evidence="8" type="ORF">VAT7223_02307</name>
</gene>
<keyword evidence="2 4" id="KW-0378">Hydrolase</keyword>
<dbReference type="InterPro" id="IPR018053">
    <property type="entry name" value="Glyco_hydro_32_AS"/>
</dbReference>
<reference evidence="9" key="1">
    <citation type="submission" date="2016-06" db="EMBL/GenBank/DDBJ databases">
        <authorList>
            <person name="Rodrigo-Torres Lidia"/>
            <person name="Arahal R.David."/>
        </authorList>
    </citation>
    <scope>NUCLEOTIDE SEQUENCE [LARGE SCALE GENOMIC DNA]</scope>
    <source>
        <strain evidence="9">CECT 7223</strain>
    </source>
</reference>
<evidence type="ECO:0000313" key="8">
    <source>
        <dbReference type="EMBL" id="SBS64667.1"/>
    </source>
</evidence>
<dbReference type="Pfam" id="PF08244">
    <property type="entry name" value="Glyco_hydro_32C"/>
    <property type="match status" value="1"/>
</dbReference>
<evidence type="ECO:0000256" key="4">
    <source>
        <dbReference type="RuleBase" id="RU362110"/>
    </source>
</evidence>
<dbReference type="GO" id="GO:0005985">
    <property type="term" value="P:sucrose metabolic process"/>
    <property type="evidence" value="ECO:0007669"/>
    <property type="project" value="UniProtKB-UniPathway"/>
</dbReference>
<dbReference type="InterPro" id="IPR051214">
    <property type="entry name" value="GH32_Enzymes"/>
</dbReference>
<dbReference type="GO" id="GO:0005737">
    <property type="term" value="C:cytoplasm"/>
    <property type="evidence" value="ECO:0007669"/>
    <property type="project" value="UniProtKB-SubCell"/>
</dbReference>
<comment type="pathway">
    <text evidence="5">Glycan biosynthesis; sucrose metabolism.</text>
</comment>
<dbReference type="InterPro" id="IPR001362">
    <property type="entry name" value="Glyco_hydro_32"/>
</dbReference>
<dbReference type="InterPro" id="IPR013320">
    <property type="entry name" value="ConA-like_dom_sf"/>
</dbReference>
<dbReference type="Pfam" id="PF00251">
    <property type="entry name" value="Glyco_hydro_32N"/>
    <property type="match status" value="1"/>
</dbReference>
<sequence length="478" mass="55132">MDFSNRQNRFVRIHEVSEEYLADIKHKTQTDPFYPSYHIAPKHGLLNDPNGLSYFNGEHHIFYQWFPLGPVHGLKHWYHVSTKDFVNFTDRGIAMYPDQDYDHHGCYTGVGVPHDDQLYIFYTANLKKENDQRHPTQVLAIMDKQGNVEKKGVVVDFDPNAYTAEIRDPVLVCRDNDYHMLIGAQDHNEKGTLAYYHGNDIDDYHHMGDIDVGLEDFGYMWECPNYYETDENGVYIFSPQGVSSDNKYDLKNVFSVVYMVGERIDFESKVFNNQGYRELDKGFDFYAPQTYLDDQQRRILIGWLGNSKSDYPTDKNGWAHMLTLPRELTIDGSYLIQTPLKELEALRQNSVDVEGSTPVALTSRSFELELNVDESFTLTLANQKGEQMVFQGDRDELILDRSHVSHLHAEAYGTVRYAQRLEQAQTIRVFVDNSAIEIFADNGKTVFTSRIFIDELSLVTLNNATGTLHYMSAIQATR</sequence>
<dbReference type="GeneID" id="94233555"/>
<keyword evidence="5" id="KW-0963">Cytoplasm</keyword>
<comment type="catalytic activity">
    <reaction evidence="4">
        <text>Hydrolysis of terminal non-reducing beta-D-fructofuranoside residues in beta-D-fructofuranosides.</text>
        <dbReference type="EC" id="3.2.1.26"/>
    </reaction>
</comment>
<dbReference type="UniPathway" id="UPA00238"/>
<feature type="domain" description="Glycosyl hydrolase family 32 C-terminal" evidence="7">
    <location>
        <begin position="342"/>
        <end position="461"/>
    </location>
</feature>
<dbReference type="NCBIfam" id="TIGR01322">
    <property type="entry name" value="scrB_fam"/>
    <property type="match status" value="1"/>
</dbReference>
<dbReference type="RefSeq" id="WP_065679274.1">
    <property type="nucleotide sequence ID" value="NZ_AP025460.1"/>
</dbReference>
<comment type="similarity">
    <text evidence="1 4">Belongs to the glycosyl hydrolase 32 family.</text>
</comment>
<evidence type="ECO:0000256" key="1">
    <source>
        <dbReference type="ARBA" id="ARBA00009902"/>
    </source>
</evidence>
<evidence type="ECO:0000259" key="6">
    <source>
        <dbReference type="Pfam" id="PF00251"/>
    </source>
</evidence>
<dbReference type="EC" id="3.2.1.26" evidence="4"/>
<feature type="domain" description="Glycosyl hydrolase family 32 N-terminal" evidence="6">
    <location>
        <begin position="38"/>
        <end position="339"/>
    </location>
</feature>
<dbReference type="Proteomes" id="UP000092876">
    <property type="component" value="Unassembled WGS sequence"/>
</dbReference>
<dbReference type="InterPro" id="IPR023296">
    <property type="entry name" value="Glyco_hydro_beta-prop_sf"/>
</dbReference>
<dbReference type="Gene3D" id="2.60.120.560">
    <property type="entry name" value="Exo-inulinase, domain 1"/>
    <property type="match status" value="1"/>
</dbReference>
<dbReference type="GO" id="GO:0004564">
    <property type="term" value="F:beta-fructofuranosidase activity"/>
    <property type="evidence" value="ECO:0007669"/>
    <property type="project" value="UniProtKB-EC"/>
</dbReference>
<evidence type="ECO:0000259" key="7">
    <source>
        <dbReference type="Pfam" id="PF08244"/>
    </source>
</evidence>
<name>A0A1C3ITN0_9VIBR</name>
<dbReference type="CDD" id="cd18623">
    <property type="entry name" value="GH32_ScrB-like"/>
    <property type="match status" value="1"/>
</dbReference>
<protein>
    <recommendedName>
        <fullName evidence="4">Sucrose-6-phosphate hydrolase</fullName>
        <ecNumber evidence="4">3.2.1.26</ecNumber>
    </recommendedName>
    <alternativeName>
        <fullName evidence="5">Invertase</fullName>
    </alternativeName>
</protein>
<evidence type="ECO:0000256" key="5">
    <source>
        <dbReference type="RuleBase" id="RU365015"/>
    </source>
</evidence>
<comment type="function">
    <text evidence="5">Enables the bacterium to metabolize sucrose as a sole carbon source.</text>
</comment>
<dbReference type="PANTHER" id="PTHR43101:SF1">
    <property type="entry name" value="BETA-FRUCTOSIDASE"/>
    <property type="match status" value="1"/>
</dbReference>
<dbReference type="InterPro" id="IPR013148">
    <property type="entry name" value="Glyco_hydro_32_N"/>
</dbReference>
<dbReference type="InterPro" id="IPR006232">
    <property type="entry name" value="Suc6P_hydrolase"/>
</dbReference>
<dbReference type="SMART" id="SM00640">
    <property type="entry name" value="Glyco_32"/>
    <property type="match status" value="1"/>
</dbReference>
<keyword evidence="5" id="KW-0119">Carbohydrate metabolism</keyword>
<dbReference type="PROSITE" id="PS00609">
    <property type="entry name" value="GLYCOSYL_HYDROL_F32"/>
    <property type="match status" value="1"/>
</dbReference>
<dbReference type="EMBL" id="FLQP01000029">
    <property type="protein sequence ID" value="SBS64667.1"/>
    <property type="molecule type" value="Genomic_DNA"/>
</dbReference>
<dbReference type="AlphaFoldDB" id="A0A1C3ITN0"/>
<dbReference type="Gene3D" id="2.115.10.20">
    <property type="entry name" value="Glycosyl hydrolase domain, family 43"/>
    <property type="match status" value="1"/>
</dbReference>
<keyword evidence="3 4" id="KW-0326">Glycosidase</keyword>
<evidence type="ECO:0000313" key="9">
    <source>
        <dbReference type="Proteomes" id="UP000092876"/>
    </source>
</evidence>
<proteinExistence type="inferred from homology"/>
<dbReference type="SUPFAM" id="SSF75005">
    <property type="entry name" value="Arabinanase/levansucrase/invertase"/>
    <property type="match status" value="1"/>
</dbReference>
<dbReference type="SUPFAM" id="SSF49899">
    <property type="entry name" value="Concanavalin A-like lectins/glucanases"/>
    <property type="match status" value="1"/>
</dbReference>
<comment type="subcellular location">
    <subcellularLocation>
        <location evidence="5">Cytoplasm</location>
    </subcellularLocation>
</comment>